<proteinExistence type="predicted"/>
<reference evidence="2 3" key="1">
    <citation type="submission" date="2021-01" db="EMBL/GenBank/DDBJ databases">
        <title>Genomics of switchgrass bacterial isolates.</title>
        <authorList>
            <person name="Shade A."/>
        </authorList>
    </citation>
    <scope>NUCLEOTIDE SEQUENCE [LARGE SCALE GENOMIC DNA]</scope>
    <source>
        <strain evidence="2 3">PvP111</strain>
    </source>
</reference>
<dbReference type="EMBL" id="JAFBBK010000001">
    <property type="protein sequence ID" value="MBM7415901.1"/>
    <property type="molecule type" value="Genomic_DNA"/>
</dbReference>
<organism evidence="2 3">
    <name type="scientific">Rhodococcoides corynebacterioides</name>
    <dbReference type="NCBI Taxonomy" id="53972"/>
    <lineage>
        <taxon>Bacteria</taxon>
        <taxon>Bacillati</taxon>
        <taxon>Actinomycetota</taxon>
        <taxon>Actinomycetes</taxon>
        <taxon>Mycobacteriales</taxon>
        <taxon>Nocardiaceae</taxon>
        <taxon>Rhodococcoides</taxon>
    </lineage>
</organism>
<keyword evidence="3" id="KW-1185">Reference proteome</keyword>
<sequence>MTSAQRVAKDLGRRLLWWGGGSVAVGAAAALGGGSPAVRAFGIQTAGWGAIDLAIAGIGAARSTEVTADKLRKTLWINTGLDVVYVALGAHLLYHRPTFGGRVTPEQSSGHGAAVVVQGAALLALDSVHAKRV</sequence>
<name>A0ABS2KVD7_9NOCA</name>
<gene>
    <name evidence="2" type="ORF">JOE42_002634</name>
</gene>
<evidence type="ECO:0000313" key="3">
    <source>
        <dbReference type="Proteomes" id="UP000703038"/>
    </source>
</evidence>
<evidence type="ECO:0000313" key="2">
    <source>
        <dbReference type="EMBL" id="MBM7415901.1"/>
    </source>
</evidence>
<comment type="caution">
    <text evidence="2">The sequence shown here is derived from an EMBL/GenBank/DDBJ whole genome shotgun (WGS) entry which is preliminary data.</text>
</comment>
<feature type="transmembrane region" description="Helical" evidence="1">
    <location>
        <begin position="15"/>
        <end position="35"/>
    </location>
</feature>
<dbReference type="RefSeq" id="WP_204868844.1">
    <property type="nucleotide sequence ID" value="NZ_JAFBBK010000001.1"/>
</dbReference>
<keyword evidence="1" id="KW-1133">Transmembrane helix</keyword>
<evidence type="ECO:0000256" key="1">
    <source>
        <dbReference type="SAM" id="Phobius"/>
    </source>
</evidence>
<protein>
    <submittedName>
        <fullName evidence="2">Uncharacterized protein</fullName>
    </submittedName>
</protein>
<keyword evidence="1" id="KW-0812">Transmembrane</keyword>
<dbReference type="Proteomes" id="UP000703038">
    <property type="component" value="Unassembled WGS sequence"/>
</dbReference>
<keyword evidence="1" id="KW-0472">Membrane</keyword>
<dbReference type="Pfam" id="PF22503">
    <property type="entry name" value="DUF6992"/>
    <property type="match status" value="1"/>
</dbReference>
<accession>A0ABS2KVD7</accession>
<dbReference type="InterPro" id="IPR054261">
    <property type="entry name" value="DUF6992"/>
</dbReference>